<evidence type="ECO:0000256" key="1">
    <source>
        <dbReference type="SAM" id="MobiDB-lite"/>
    </source>
</evidence>
<dbReference type="CDD" id="cd06257">
    <property type="entry name" value="DnaJ"/>
    <property type="match status" value="1"/>
</dbReference>
<evidence type="ECO:0000313" key="3">
    <source>
        <dbReference type="EMBL" id="KAH9313872.1"/>
    </source>
</evidence>
<dbReference type="EMBL" id="JAHRHJ020000005">
    <property type="protein sequence ID" value="KAH9313872.1"/>
    <property type="molecule type" value="Genomic_DNA"/>
</dbReference>
<name>A0AA38G0C5_TAXCH</name>
<dbReference type="InterPro" id="IPR036869">
    <property type="entry name" value="J_dom_sf"/>
</dbReference>
<organism evidence="3 4">
    <name type="scientific">Taxus chinensis</name>
    <name type="common">Chinese yew</name>
    <name type="synonym">Taxus wallichiana var. chinensis</name>
    <dbReference type="NCBI Taxonomy" id="29808"/>
    <lineage>
        <taxon>Eukaryota</taxon>
        <taxon>Viridiplantae</taxon>
        <taxon>Streptophyta</taxon>
        <taxon>Embryophyta</taxon>
        <taxon>Tracheophyta</taxon>
        <taxon>Spermatophyta</taxon>
        <taxon>Pinopsida</taxon>
        <taxon>Pinidae</taxon>
        <taxon>Conifers II</taxon>
        <taxon>Cupressales</taxon>
        <taxon>Taxaceae</taxon>
        <taxon>Taxus</taxon>
    </lineage>
</organism>
<dbReference type="PANTHER" id="PTHR45000">
    <property type="entry name" value="CHAPERONE DNAJ-DOMAIN SUPERFAMILY PROTEIN"/>
    <property type="match status" value="1"/>
</dbReference>
<comment type="caution">
    <text evidence="3">The sequence shown here is derived from an EMBL/GenBank/DDBJ whole genome shotgun (WGS) entry which is preliminary data.</text>
</comment>
<feature type="non-terminal residue" evidence="3">
    <location>
        <position position="180"/>
    </location>
</feature>
<reference evidence="3 4" key="1">
    <citation type="journal article" date="2021" name="Nat. Plants">
        <title>The Taxus genome provides insights into paclitaxel biosynthesis.</title>
        <authorList>
            <person name="Xiong X."/>
            <person name="Gou J."/>
            <person name="Liao Q."/>
            <person name="Li Y."/>
            <person name="Zhou Q."/>
            <person name="Bi G."/>
            <person name="Li C."/>
            <person name="Du R."/>
            <person name="Wang X."/>
            <person name="Sun T."/>
            <person name="Guo L."/>
            <person name="Liang H."/>
            <person name="Lu P."/>
            <person name="Wu Y."/>
            <person name="Zhang Z."/>
            <person name="Ro D.K."/>
            <person name="Shang Y."/>
            <person name="Huang S."/>
            <person name="Yan J."/>
        </authorList>
    </citation>
    <scope>NUCLEOTIDE SEQUENCE [LARGE SCALE GENOMIC DNA]</scope>
    <source>
        <strain evidence="3">Ta-2019</strain>
    </source>
</reference>
<dbReference type="InterPro" id="IPR001623">
    <property type="entry name" value="DnaJ_domain"/>
</dbReference>
<dbReference type="Pfam" id="PF00226">
    <property type="entry name" value="DnaJ"/>
    <property type="match status" value="1"/>
</dbReference>
<dbReference type="OMA" id="KRGYESW"/>
<feature type="domain" description="J" evidence="2">
    <location>
        <begin position="140"/>
        <end position="180"/>
    </location>
</feature>
<feature type="non-terminal residue" evidence="3">
    <location>
        <position position="1"/>
    </location>
</feature>
<dbReference type="SUPFAM" id="SSF46565">
    <property type="entry name" value="Chaperone J-domain"/>
    <property type="match status" value="1"/>
</dbReference>
<protein>
    <recommendedName>
        <fullName evidence="2">J domain-containing protein</fullName>
    </recommendedName>
</protein>
<accession>A0AA38G0C5</accession>
<dbReference type="Proteomes" id="UP000824469">
    <property type="component" value="Unassembled WGS sequence"/>
</dbReference>
<evidence type="ECO:0000313" key="4">
    <source>
        <dbReference type="Proteomes" id="UP000824469"/>
    </source>
</evidence>
<feature type="region of interest" description="Disordered" evidence="1">
    <location>
        <begin position="17"/>
        <end position="61"/>
    </location>
</feature>
<keyword evidence="4" id="KW-1185">Reference proteome</keyword>
<feature type="compositionally biased region" description="Basic and acidic residues" evidence="1">
    <location>
        <begin position="30"/>
        <end position="47"/>
    </location>
</feature>
<evidence type="ECO:0000259" key="2">
    <source>
        <dbReference type="PROSITE" id="PS50076"/>
    </source>
</evidence>
<dbReference type="PROSITE" id="PS50076">
    <property type="entry name" value="DNAJ_2"/>
    <property type="match status" value="1"/>
</dbReference>
<gene>
    <name evidence="3" type="ORF">KI387_022499</name>
</gene>
<dbReference type="Gene3D" id="1.10.287.110">
    <property type="entry name" value="DnaJ domain"/>
    <property type="match status" value="1"/>
</dbReference>
<proteinExistence type="predicted"/>
<dbReference type="AlphaFoldDB" id="A0AA38G0C5"/>
<dbReference type="PANTHER" id="PTHR45000:SF5">
    <property type="entry name" value="CHAPERONE DNAJ-DOMAIN SUPERFAMILY PROTEIN"/>
    <property type="match status" value="1"/>
</dbReference>
<sequence>VGHARRTIQWFYSEMNKATRGASGSQQRNHTGEESWNKYNQRQREAWSEYQQRNQKAQEKYEEDMERVERIRRMQGVFNRERNKYKRSYEQWHENPSDAYQQQNFQRDDWYWKTDKSYQDRKENERKERMRTSGNYTLEHHYEVLGLDTSRAEPYSEAEIKAAFRIKAKEYHPDQNLTNK</sequence>